<dbReference type="OrthoDB" id="2271946at2759"/>
<reference evidence="2 3" key="1">
    <citation type="submission" date="2015-06" db="EMBL/GenBank/DDBJ databases">
        <title>Expansion of signal transduction pathways in fungi by whole-genome duplication.</title>
        <authorList>
            <consortium name="DOE Joint Genome Institute"/>
            <person name="Corrochano L.M."/>
            <person name="Kuo A."/>
            <person name="Marcet-Houben M."/>
            <person name="Polaino S."/>
            <person name="Salamov A."/>
            <person name="Villalobos J.M."/>
            <person name="Alvarez M.I."/>
            <person name="Avalos J."/>
            <person name="Benito E.P."/>
            <person name="Benoit I."/>
            <person name="Burger G."/>
            <person name="Camino L.P."/>
            <person name="Canovas D."/>
            <person name="Cerda-Olmedo E."/>
            <person name="Cheng J.-F."/>
            <person name="Dominguez A."/>
            <person name="Elias M."/>
            <person name="Eslava A.P."/>
            <person name="Glaser F."/>
            <person name="Grimwood J."/>
            <person name="Gutierrez G."/>
            <person name="Heitman J."/>
            <person name="Henrissat B."/>
            <person name="Iturriaga E.A."/>
            <person name="Lang B.F."/>
            <person name="Lavin J.L."/>
            <person name="Lee S."/>
            <person name="Li W."/>
            <person name="Lindquist E."/>
            <person name="Lopez-Garcia S."/>
            <person name="Luque E.M."/>
            <person name="Marcos A.T."/>
            <person name="Martin J."/>
            <person name="Mccluskey K."/>
            <person name="Medina H.R."/>
            <person name="Miralles-Duran A."/>
            <person name="Miyazaki A."/>
            <person name="Munoz-Torres E."/>
            <person name="Oguiza J.A."/>
            <person name="Ohm R."/>
            <person name="Olmedo M."/>
            <person name="Orejas M."/>
            <person name="Ortiz-Castellanos L."/>
            <person name="Pisabarro A.G."/>
            <person name="Rodriguez-Romero J."/>
            <person name="Ruiz-Herrera J."/>
            <person name="Ruiz-Vazquez R."/>
            <person name="Sanz C."/>
            <person name="Schackwitz W."/>
            <person name="Schmutz J."/>
            <person name="Shahriari M."/>
            <person name="Shelest E."/>
            <person name="Silva-Franco F."/>
            <person name="Soanes D."/>
            <person name="Syed K."/>
            <person name="Tagua V.G."/>
            <person name="Talbot N.J."/>
            <person name="Thon M."/>
            <person name="De Vries R.P."/>
            <person name="Wiebenga A."/>
            <person name="Yadav J.S."/>
            <person name="Braun E.L."/>
            <person name="Baker S."/>
            <person name="Garre V."/>
            <person name="Horwitz B."/>
            <person name="Torres-Martinez S."/>
            <person name="Idnurm A."/>
            <person name="Herrera-Estrella A."/>
            <person name="Gabaldon T."/>
            <person name="Grigoriev I.V."/>
        </authorList>
    </citation>
    <scope>NUCLEOTIDE SEQUENCE [LARGE SCALE GENOMIC DNA]</scope>
    <source>
        <strain evidence="2 3">CBS 277.49</strain>
    </source>
</reference>
<gene>
    <name evidence="2" type="ORF">MUCCIDRAFT_85682</name>
</gene>
<proteinExistence type="predicted"/>
<dbReference type="AlphaFoldDB" id="A0A168GKA0"/>
<organism evidence="2 3">
    <name type="scientific">Mucor lusitanicus CBS 277.49</name>
    <dbReference type="NCBI Taxonomy" id="747725"/>
    <lineage>
        <taxon>Eukaryota</taxon>
        <taxon>Fungi</taxon>
        <taxon>Fungi incertae sedis</taxon>
        <taxon>Mucoromycota</taxon>
        <taxon>Mucoromycotina</taxon>
        <taxon>Mucoromycetes</taxon>
        <taxon>Mucorales</taxon>
        <taxon>Mucorineae</taxon>
        <taxon>Mucoraceae</taxon>
        <taxon>Mucor</taxon>
    </lineage>
</organism>
<name>A0A168GKA0_MUCCL</name>
<evidence type="ECO:0000313" key="2">
    <source>
        <dbReference type="EMBL" id="OAC97774.1"/>
    </source>
</evidence>
<sequence length="394" mass="44262">MINSSAFEKAFWEEVALDRRKKQQTKVLLRLDGYDTAANFSLKASSDLRRPRSSNSTSQDPAIAVSESDSDLSHQESSSSCIPHSNSSTDEDETPTKSQPSFDYLISTNENDIITPNQDSRTWKLSNGTNVSKAFLNARNSMVQMCRNPTVKICDEHQLALSGILLLDIDQTLSILEHMDYLNAYKKMDRNYAKFTAGGHGVWIQDVYENLHLIRTAATASFNTRVNSSTLPFEVKSILHSLKRTYSRQYSIKGVNENTIIKDHLVPILDSFFPNDDYLTTYAADKEIAESSIRFTAIDPSFQKHAKKADYSVAHNPTKFALLTVEAKSCQNQSKSSSDVVKIGKYLKDLLDAAEAKGYQGLQLLGLVSRGDQINVYVVEHKYDCIYTMFKLDT</sequence>
<keyword evidence="3" id="KW-1185">Reference proteome</keyword>
<accession>A0A168GKA0</accession>
<dbReference type="Proteomes" id="UP000077051">
    <property type="component" value="Unassembled WGS sequence"/>
</dbReference>
<evidence type="ECO:0000256" key="1">
    <source>
        <dbReference type="SAM" id="MobiDB-lite"/>
    </source>
</evidence>
<comment type="caution">
    <text evidence="2">The sequence shown here is derived from an EMBL/GenBank/DDBJ whole genome shotgun (WGS) entry which is preliminary data.</text>
</comment>
<evidence type="ECO:0000313" key="3">
    <source>
        <dbReference type="Proteomes" id="UP000077051"/>
    </source>
</evidence>
<dbReference type="VEuPathDB" id="FungiDB:MUCCIDRAFT_85682"/>
<protein>
    <submittedName>
        <fullName evidence="2">Uncharacterized protein</fullName>
    </submittedName>
</protein>
<feature type="compositionally biased region" description="Low complexity" evidence="1">
    <location>
        <begin position="75"/>
        <end position="88"/>
    </location>
</feature>
<dbReference type="EMBL" id="AMYB01000013">
    <property type="protein sequence ID" value="OAC97774.1"/>
    <property type="molecule type" value="Genomic_DNA"/>
</dbReference>
<feature type="region of interest" description="Disordered" evidence="1">
    <location>
        <begin position="42"/>
        <end position="102"/>
    </location>
</feature>